<dbReference type="SUPFAM" id="SSF111331">
    <property type="entry name" value="NAD kinase/diacylglycerol kinase-like"/>
    <property type="match status" value="1"/>
</dbReference>
<evidence type="ECO:0000256" key="2">
    <source>
        <dbReference type="ARBA" id="ARBA00022777"/>
    </source>
</evidence>
<dbReference type="Pfam" id="PF01513">
    <property type="entry name" value="NAD_kinase"/>
    <property type="match status" value="1"/>
</dbReference>
<keyword evidence="6" id="KW-0547">Nucleotide-binding</keyword>
<name>A0A0X8VB02_ANAPI</name>
<evidence type="ECO:0000313" key="7">
    <source>
        <dbReference type="EMBL" id="AMJ41638.1"/>
    </source>
</evidence>
<evidence type="ECO:0000313" key="9">
    <source>
        <dbReference type="Proteomes" id="UP000068026"/>
    </source>
</evidence>
<sequence length="283" mass="31268">MIKVGLIPNIEKDKDLAVTKRLARHLLDKGCIPQLPEKIAELAGLDMYARKEHEIYEHTDFIISLGGDGTLLGVGRRASQFNTPILGVNLGTLGFLTAEEKNRAEYAIDKVLMGDYKKEKRMMLETSISTDEGRIDGITALNDICISRGLLYKILEFNVFVNDEYVDTLRADGVIICTPTGSTAYNLSAGGPVLKADAQIIAITPIAPHTLTSRSIVVSADDVVTVEVNPREDTAFTISADGQESWSLTGKKVVQIRRARVYTTIMKTNPQNFYDVLRHKLSR</sequence>
<dbReference type="GO" id="GO:0005737">
    <property type="term" value="C:cytoplasm"/>
    <property type="evidence" value="ECO:0007669"/>
    <property type="project" value="UniProtKB-SubCell"/>
</dbReference>
<dbReference type="OrthoDB" id="9774737at2"/>
<dbReference type="GO" id="GO:0003951">
    <property type="term" value="F:NAD+ kinase activity"/>
    <property type="evidence" value="ECO:0007669"/>
    <property type="project" value="UniProtKB-UniRule"/>
</dbReference>
<dbReference type="GO" id="GO:0019674">
    <property type="term" value="P:NAD+ metabolic process"/>
    <property type="evidence" value="ECO:0007669"/>
    <property type="project" value="InterPro"/>
</dbReference>
<comment type="subcellular location">
    <subcellularLocation>
        <location evidence="6">Cytoplasm</location>
    </subcellularLocation>
</comment>
<dbReference type="GO" id="GO:0005524">
    <property type="term" value="F:ATP binding"/>
    <property type="evidence" value="ECO:0007669"/>
    <property type="project" value="UniProtKB-KW"/>
</dbReference>
<evidence type="ECO:0000256" key="5">
    <source>
        <dbReference type="ARBA" id="ARBA00047925"/>
    </source>
</evidence>
<feature type="binding site" evidence="6">
    <location>
        <position position="207"/>
    </location>
    <ligand>
        <name>NAD(+)</name>
        <dbReference type="ChEBI" id="CHEBI:57540"/>
    </ligand>
</feature>
<keyword evidence="4 6" id="KW-0520">NAD</keyword>
<dbReference type="Proteomes" id="UP000068026">
    <property type="component" value="Chromosome"/>
</dbReference>
<dbReference type="GO" id="GO:0006741">
    <property type="term" value="P:NADP+ biosynthetic process"/>
    <property type="evidence" value="ECO:0007669"/>
    <property type="project" value="UniProtKB-UniRule"/>
</dbReference>
<keyword evidence="1 6" id="KW-0808">Transferase</keyword>
<feature type="binding site" evidence="6">
    <location>
        <begin position="183"/>
        <end position="188"/>
    </location>
    <ligand>
        <name>NAD(+)</name>
        <dbReference type="ChEBI" id="CHEBI:57540"/>
    </ligand>
</feature>
<comment type="catalytic activity">
    <reaction evidence="5 6">
        <text>NAD(+) + ATP = ADP + NADP(+) + H(+)</text>
        <dbReference type="Rhea" id="RHEA:18629"/>
        <dbReference type="ChEBI" id="CHEBI:15378"/>
        <dbReference type="ChEBI" id="CHEBI:30616"/>
        <dbReference type="ChEBI" id="CHEBI:57540"/>
        <dbReference type="ChEBI" id="CHEBI:58349"/>
        <dbReference type="ChEBI" id="CHEBI:456216"/>
        <dbReference type="EC" id="2.7.1.23"/>
    </reaction>
</comment>
<proteinExistence type="inferred from homology"/>
<feature type="active site" description="Proton acceptor" evidence="6">
    <location>
        <position position="68"/>
    </location>
</feature>
<keyword evidence="2 6" id="KW-0418">Kinase</keyword>
<comment type="similarity">
    <text evidence="6">Belongs to the NAD kinase family.</text>
</comment>
<accession>A0A0X8VB02</accession>
<dbReference type="PANTHER" id="PTHR20275">
    <property type="entry name" value="NAD KINASE"/>
    <property type="match status" value="1"/>
</dbReference>
<feature type="binding site" evidence="6">
    <location>
        <position position="243"/>
    </location>
    <ligand>
        <name>NAD(+)</name>
        <dbReference type="ChEBI" id="CHEBI:57540"/>
    </ligand>
</feature>
<dbReference type="GO" id="GO:0046872">
    <property type="term" value="F:metal ion binding"/>
    <property type="evidence" value="ECO:0007669"/>
    <property type="project" value="UniProtKB-UniRule"/>
</dbReference>
<evidence type="ECO:0000313" key="10">
    <source>
        <dbReference type="Proteomes" id="UP000184204"/>
    </source>
</evidence>
<dbReference type="Proteomes" id="UP000184204">
    <property type="component" value="Unassembled WGS sequence"/>
</dbReference>
<reference evidence="8" key="3">
    <citation type="submission" date="2016-11" db="EMBL/GenBank/DDBJ databases">
        <authorList>
            <person name="Varghese N."/>
            <person name="Submissions S."/>
        </authorList>
    </citation>
    <scope>NUCLEOTIDE SEQUENCE</scope>
    <source>
        <strain evidence="8">DSM 1682</strain>
    </source>
</reference>
<dbReference type="InterPro" id="IPR017438">
    <property type="entry name" value="ATP-NAD_kinase_N"/>
</dbReference>
<dbReference type="InterPro" id="IPR002504">
    <property type="entry name" value="NADK"/>
</dbReference>
<dbReference type="Gene3D" id="2.60.200.30">
    <property type="entry name" value="Probable inorganic polyphosphate/atp-NAD kinase, domain 2"/>
    <property type="match status" value="1"/>
</dbReference>
<dbReference type="GO" id="GO:0051287">
    <property type="term" value="F:NAD binding"/>
    <property type="evidence" value="ECO:0007669"/>
    <property type="project" value="UniProtKB-ARBA"/>
</dbReference>
<reference evidence="9" key="2">
    <citation type="submission" date="2016-01" db="EMBL/GenBank/DDBJ databases">
        <authorList>
            <person name="Poehlein A."/>
            <person name="Schlien K."/>
            <person name="Gottschalk G."/>
            <person name="Buckel W."/>
            <person name="Daniel R."/>
        </authorList>
    </citation>
    <scope>NUCLEOTIDE SEQUENCE [LARGE SCALE GENOMIC DNA]</scope>
    <source>
        <strain evidence="9">X2</strain>
    </source>
</reference>
<evidence type="ECO:0000256" key="4">
    <source>
        <dbReference type="ARBA" id="ARBA00023027"/>
    </source>
</evidence>
<comment type="function">
    <text evidence="6">Involved in the regulation of the intracellular balance of NAD and NADP, and is a key enzyme in the biosynthesis of NADP. Catalyzes specifically the phosphorylation on 2'-hydroxyl of the adenosine moiety of NAD to yield NADP.</text>
</comment>
<reference evidence="7 9" key="1">
    <citation type="journal article" date="2016" name="Genome Announc.">
        <title>Complete Genome Sequence of the Amino Acid-Fermenting Clostridium propionicum X2 (DSM 1682).</title>
        <authorList>
            <person name="Poehlein A."/>
            <person name="Schlien K."/>
            <person name="Chowdhury N.P."/>
            <person name="Gottschalk G."/>
            <person name="Buckel W."/>
            <person name="Daniel R."/>
        </authorList>
    </citation>
    <scope>NUCLEOTIDE SEQUENCE [LARGE SCALE GENOMIC DNA]</scope>
    <source>
        <strain evidence="7 9">X2</strain>
    </source>
</reference>
<feature type="binding site" evidence="6">
    <location>
        <begin position="142"/>
        <end position="143"/>
    </location>
    <ligand>
        <name>NAD(+)</name>
        <dbReference type="ChEBI" id="CHEBI:57540"/>
    </ligand>
</feature>
<dbReference type="InterPro" id="IPR016064">
    <property type="entry name" value="NAD/diacylglycerol_kinase_sf"/>
</dbReference>
<dbReference type="KEGG" id="cpro:CPRO_20570"/>
<evidence type="ECO:0000256" key="6">
    <source>
        <dbReference type="HAMAP-Rule" id="MF_00361"/>
    </source>
</evidence>
<evidence type="ECO:0000256" key="3">
    <source>
        <dbReference type="ARBA" id="ARBA00022857"/>
    </source>
</evidence>
<dbReference type="RefSeq" id="WP_066051202.1">
    <property type="nucleotide sequence ID" value="NZ_CP014223.1"/>
</dbReference>
<keyword evidence="6" id="KW-0067">ATP-binding</keyword>
<dbReference type="Pfam" id="PF20143">
    <property type="entry name" value="NAD_kinase_C"/>
    <property type="match status" value="1"/>
</dbReference>
<dbReference type="PANTHER" id="PTHR20275:SF0">
    <property type="entry name" value="NAD KINASE"/>
    <property type="match status" value="1"/>
</dbReference>
<feature type="binding site" evidence="6">
    <location>
        <position position="170"/>
    </location>
    <ligand>
        <name>NAD(+)</name>
        <dbReference type="ChEBI" id="CHEBI:57540"/>
    </ligand>
</feature>
<dbReference type="Gene3D" id="3.40.50.10330">
    <property type="entry name" value="Probable inorganic polyphosphate/atp-NAD kinase, domain 1"/>
    <property type="match status" value="1"/>
</dbReference>
<reference evidence="10" key="4">
    <citation type="submission" date="2016-11" db="EMBL/GenBank/DDBJ databases">
        <authorList>
            <person name="Jaros S."/>
            <person name="Januszkiewicz K."/>
            <person name="Wedrychowicz H."/>
        </authorList>
    </citation>
    <scope>NUCLEOTIDE SEQUENCE [LARGE SCALE GENOMIC DNA]</scope>
    <source>
        <strain evidence="10">DSM 1682</strain>
    </source>
</reference>
<protein>
    <recommendedName>
        <fullName evidence="6">NAD kinase</fullName>
        <ecNumber evidence="6">2.7.1.23</ecNumber>
    </recommendedName>
    <alternativeName>
        <fullName evidence="6">ATP-dependent NAD kinase</fullName>
    </alternativeName>
</protein>
<evidence type="ECO:0000313" key="8">
    <source>
        <dbReference type="EMBL" id="SHE87984.1"/>
    </source>
</evidence>
<dbReference type="EMBL" id="CP014223">
    <property type="protein sequence ID" value="AMJ41638.1"/>
    <property type="molecule type" value="Genomic_DNA"/>
</dbReference>
<dbReference type="HAMAP" id="MF_00361">
    <property type="entry name" value="NAD_kinase"/>
    <property type="match status" value="1"/>
</dbReference>
<keyword evidence="9" id="KW-1185">Reference proteome</keyword>
<dbReference type="InterPro" id="IPR017437">
    <property type="entry name" value="ATP-NAD_kinase_PpnK-typ_C"/>
</dbReference>
<keyword evidence="3 6" id="KW-0521">NADP</keyword>
<feature type="binding site" evidence="6">
    <location>
        <position position="172"/>
    </location>
    <ligand>
        <name>NAD(+)</name>
        <dbReference type="ChEBI" id="CHEBI:57540"/>
    </ligand>
</feature>
<organism evidence="8 10">
    <name type="scientific">Anaerotignum propionicum DSM 1682</name>
    <dbReference type="NCBI Taxonomy" id="991789"/>
    <lineage>
        <taxon>Bacteria</taxon>
        <taxon>Bacillati</taxon>
        <taxon>Bacillota</taxon>
        <taxon>Clostridia</taxon>
        <taxon>Lachnospirales</taxon>
        <taxon>Anaerotignaceae</taxon>
        <taxon>Anaerotignum</taxon>
    </lineage>
</organism>
<comment type="cofactor">
    <cofactor evidence="6">
        <name>a divalent metal cation</name>
        <dbReference type="ChEBI" id="CHEBI:60240"/>
    </cofactor>
</comment>
<feature type="binding site" evidence="6">
    <location>
        <position position="153"/>
    </location>
    <ligand>
        <name>NAD(+)</name>
        <dbReference type="ChEBI" id="CHEBI:57540"/>
    </ligand>
</feature>
<feature type="binding site" evidence="6">
    <location>
        <begin position="68"/>
        <end position="69"/>
    </location>
    <ligand>
        <name>NAD(+)</name>
        <dbReference type="ChEBI" id="CHEBI:57540"/>
    </ligand>
</feature>
<dbReference type="EMBL" id="FQUA01000009">
    <property type="protein sequence ID" value="SHE87984.1"/>
    <property type="molecule type" value="Genomic_DNA"/>
</dbReference>
<comment type="caution">
    <text evidence="6">Lacks conserved residue(s) required for the propagation of feature annotation.</text>
</comment>
<keyword evidence="6" id="KW-0963">Cytoplasm</keyword>
<gene>
    <name evidence="6 7" type="primary">nadK</name>
    <name evidence="7" type="ORF">CPRO_20570</name>
    <name evidence="8" type="ORF">SAMN02745151_02078</name>
</gene>
<dbReference type="EC" id="2.7.1.23" evidence="6"/>
<dbReference type="AlphaFoldDB" id="A0A0X8VB02"/>
<evidence type="ECO:0000256" key="1">
    <source>
        <dbReference type="ARBA" id="ARBA00022679"/>
    </source>
</evidence>